<reference evidence="2" key="2">
    <citation type="submission" date="2018-04" db="EMBL/GenBank/DDBJ databases">
        <title>OnivRS2 (Oryza nivara Reference Sequence Version 2).</title>
        <authorList>
            <person name="Zhang J."/>
            <person name="Kudrna D."/>
            <person name="Lee S."/>
            <person name="Talag J."/>
            <person name="Rajasekar S."/>
            <person name="Welchert J."/>
            <person name="Hsing Y.-I."/>
            <person name="Wing R.A."/>
        </authorList>
    </citation>
    <scope>NUCLEOTIDE SEQUENCE [LARGE SCALE GENOMIC DNA]</scope>
    <source>
        <strain evidence="2">SL10</strain>
    </source>
</reference>
<dbReference type="AlphaFoldDB" id="A0A0E0IFY7"/>
<dbReference type="EnsemblPlants" id="ONIVA09G00010.1">
    <property type="protein sequence ID" value="ONIVA09G00010.1"/>
    <property type="gene ID" value="ONIVA09G00010"/>
</dbReference>
<sequence>MARDNHAAWGRNRRPAQSKRTNEDWRAATDRRRRDLDIRPQGGGRADSGDQSRISLRKDRQGGSKRHASPAEPHRDDRPVQDKRYRADESLSRPAGEESRLGSRGNSRLGSGQAAHRREGEGRSVIYSRASSSPHVVEVDNAPHVLEVDDDADFAPETKAWLDNLSITDIPLDKAAVDLGLAMHGCNASASLDDVGSSKGANVPNLGHPPEDTAKDAGPSQAPPVEERQKVNAGLLVVLLMYSHCSSEVG</sequence>
<organism evidence="2">
    <name type="scientific">Oryza nivara</name>
    <name type="common">Indian wild rice</name>
    <name type="synonym">Oryza sativa f. spontanea</name>
    <dbReference type="NCBI Taxonomy" id="4536"/>
    <lineage>
        <taxon>Eukaryota</taxon>
        <taxon>Viridiplantae</taxon>
        <taxon>Streptophyta</taxon>
        <taxon>Embryophyta</taxon>
        <taxon>Tracheophyta</taxon>
        <taxon>Spermatophyta</taxon>
        <taxon>Magnoliopsida</taxon>
        <taxon>Liliopsida</taxon>
        <taxon>Poales</taxon>
        <taxon>Poaceae</taxon>
        <taxon>BOP clade</taxon>
        <taxon>Oryzoideae</taxon>
        <taxon>Oryzeae</taxon>
        <taxon>Oryzinae</taxon>
        <taxon>Oryza</taxon>
    </lineage>
</organism>
<feature type="region of interest" description="Disordered" evidence="1">
    <location>
        <begin position="1"/>
        <end position="126"/>
    </location>
</feature>
<evidence type="ECO:0000313" key="3">
    <source>
        <dbReference type="Proteomes" id="UP000006591"/>
    </source>
</evidence>
<keyword evidence="3" id="KW-1185">Reference proteome</keyword>
<feature type="compositionally biased region" description="Low complexity" evidence="1">
    <location>
        <begin position="102"/>
        <end position="112"/>
    </location>
</feature>
<feature type="compositionally biased region" description="Basic and acidic residues" evidence="1">
    <location>
        <begin position="72"/>
        <end position="101"/>
    </location>
</feature>
<evidence type="ECO:0000313" key="2">
    <source>
        <dbReference type="EnsemblPlants" id="ONIVA09G00010.1"/>
    </source>
</evidence>
<feature type="region of interest" description="Disordered" evidence="1">
    <location>
        <begin position="194"/>
        <end position="228"/>
    </location>
</feature>
<protein>
    <submittedName>
        <fullName evidence="2">Uncharacterized protein</fullName>
    </submittedName>
</protein>
<reference evidence="2" key="1">
    <citation type="submission" date="2015-04" db="UniProtKB">
        <authorList>
            <consortium name="EnsemblPlants"/>
        </authorList>
    </citation>
    <scope>IDENTIFICATION</scope>
    <source>
        <strain evidence="2">SL10</strain>
    </source>
</reference>
<proteinExistence type="predicted"/>
<feature type="compositionally biased region" description="Basic and acidic residues" evidence="1">
    <location>
        <begin position="20"/>
        <end position="38"/>
    </location>
</feature>
<name>A0A0E0IFY7_ORYNI</name>
<dbReference type="HOGENOM" id="CLU_1112812_0_0_1"/>
<dbReference type="Proteomes" id="UP000006591">
    <property type="component" value="Chromosome 9"/>
</dbReference>
<dbReference type="OMA" id="MARDNHA"/>
<dbReference type="Gramene" id="ONIVA09G00010.1">
    <property type="protein sequence ID" value="ONIVA09G00010.1"/>
    <property type="gene ID" value="ONIVA09G00010"/>
</dbReference>
<accession>A0A0E0IFY7</accession>
<evidence type="ECO:0000256" key="1">
    <source>
        <dbReference type="SAM" id="MobiDB-lite"/>
    </source>
</evidence>